<protein>
    <submittedName>
        <fullName evidence="3">Transmembrane sensor</fullName>
    </submittedName>
</protein>
<reference evidence="3 4" key="1">
    <citation type="submission" date="2020-08" db="EMBL/GenBank/DDBJ databases">
        <title>Genomic Encyclopedia of Type Strains, Phase III (KMG-III): the genomes of soil and plant-associated and newly described type strains.</title>
        <authorList>
            <person name="Whitman W."/>
        </authorList>
    </citation>
    <scope>NUCLEOTIDE SEQUENCE [LARGE SCALE GENOMIC DNA]</scope>
    <source>
        <strain evidence="3 4">CECT 4462</strain>
    </source>
</reference>
<dbReference type="InterPro" id="IPR012373">
    <property type="entry name" value="Ferrdict_sens_TM"/>
</dbReference>
<evidence type="ECO:0000259" key="1">
    <source>
        <dbReference type="Pfam" id="PF04773"/>
    </source>
</evidence>
<dbReference type="PANTHER" id="PTHR30273:SF2">
    <property type="entry name" value="PROTEIN FECR"/>
    <property type="match status" value="1"/>
</dbReference>
<dbReference type="InterPro" id="IPR032623">
    <property type="entry name" value="FecR_N"/>
</dbReference>
<dbReference type="AlphaFoldDB" id="A0A839T0G2"/>
<comment type="caution">
    <text evidence="3">The sequence shown here is derived from an EMBL/GenBank/DDBJ whole genome shotgun (WGS) entry which is preliminary data.</text>
</comment>
<dbReference type="PANTHER" id="PTHR30273">
    <property type="entry name" value="PERIPLASMIC SIGNAL SENSOR AND SIGMA FACTOR ACTIVATOR FECR-RELATED"/>
    <property type="match status" value="1"/>
</dbReference>
<evidence type="ECO:0000313" key="4">
    <source>
        <dbReference type="Proteomes" id="UP000549250"/>
    </source>
</evidence>
<dbReference type="Pfam" id="PF04773">
    <property type="entry name" value="FecR"/>
    <property type="match status" value="1"/>
</dbReference>
<organism evidence="3 4">
    <name type="scientific">Azomonas macrocytogenes</name>
    <name type="common">Azotobacter macrocytogenes</name>
    <dbReference type="NCBI Taxonomy" id="69962"/>
    <lineage>
        <taxon>Bacteria</taxon>
        <taxon>Pseudomonadati</taxon>
        <taxon>Pseudomonadota</taxon>
        <taxon>Gammaproteobacteria</taxon>
        <taxon>Pseudomonadales</taxon>
        <taxon>Pseudomonadaceae</taxon>
        <taxon>Azomonas</taxon>
    </lineage>
</organism>
<dbReference type="Pfam" id="PF16220">
    <property type="entry name" value="DUF4880"/>
    <property type="match status" value="1"/>
</dbReference>
<evidence type="ECO:0000313" key="3">
    <source>
        <dbReference type="EMBL" id="MBB3103057.1"/>
    </source>
</evidence>
<keyword evidence="3" id="KW-0472">Membrane</keyword>
<evidence type="ECO:0000259" key="2">
    <source>
        <dbReference type="Pfam" id="PF16220"/>
    </source>
</evidence>
<dbReference type="InterPro" id="IPR006860">
    <property type="entry name" value="FecR"/>
</dbReference>
<feature type="domain" description="FecR N-terminal" evidence="2">
    <location>
        <begin position="13"/>
        <end position="52"/>
    </location>
</feature>
<proteinExistence type="predicted"/>
<dbReference type="EMBL" id="JACHXI010000005">
    <property type="protein sequence ID" value="MBB3103057.1"/>
    <property type="molecule type" value="Genomic_DNA"/>
</dbReference>
<name>A0A839T0G2_AZOMA</name>
<dbReference type="RefSeq" id="WP_183166023.1">
    <property type="nucleotide sequence ID" value="NZ_JACHXI010000005.1"/>
</dbReference>
<sequence length="315" mass="35243">MPTDRQRAALRMAAHWYAVLGASTREEDRLAWHEWHAQAPENQWAWQRLENLQQQLQGLPGNLAFQTISSEWGRDRRTVLKGLVLLAGGSTLAWTARQNLPWQPWVADQRSAIGERRSLTLADGSRLHLNTASAVDIRFDAQQRLIELQAGEIQVETVPDPARPFLVATRDGLIRALGTRFTVRQRKAFTEVGVLQHAVAVTLKQTPQPDTLVQAGQCLAFDASHTQPLRPLDPLASEWTNGRLVIDGWRLADTLEELSRYRPGLLSCDSSIADLRLSGAYPLDDTDQALAAIVRALPVHIVSLTRYWVRLVPIG</sequence>
<gene>
    <name evidence="3" type="ORF">FHR87_001452</name>
</gene>
<dbReference type="GO" id="GO:0016989">
    <property type="term" value="F:sigma factor antagonist activity"/>
    <property type="evidence" value="ECO:0007669"/>
    <property type="project" value="TreeGrafter"/>
</dbReference>
<dbReference type="Gene3D" id="2.60.120.1440">
    <property type="match status" value="1"/>
</dbReference>
<feature type="domain" description="FecR protein" evidence="1">
    <location>
        <begin position="110"/>
        <end position="199"/>
    </location>
</feature>
<dbReference type="Proteomes" id="UP000549250">
    <property type="component" value="Unassembled WGS sequence"/>
</dbReference>
<dbReference type="PIRSF" id="PIRSF018266">
    <property type="entry name" value="FecR"/>
    <property type="match status" value="1"/>
</dbReference>
<keyword evidence="3" id="KW-0812">Transmembrane</keyword>
<keyword evidence="4" id="KW-1185">Reference proteome</keyword>
<accession>A0A839T0G2</accession>